<dbReference type="AGR" id="Xenbase:XB-GENE-29077855"/>
<feature type="transmembrane region" description="Helical" evidence="15">
    <location>
        <begin position="140"/>
        <end position="164"/>
    </location>
</feature>
<keyword evidence="3 15" id="KW-1003">Cell membrane</keyword>
<comment type="subcellular location">
    <subcellularLocation>
        <location evidence="1 15">Cell membrane</location>
        <topology evidence="1 15">Multi-pass membrane protein</topology>
    </subcellularLocation>
</comment>
<reference evidence="18" key="1">
    <citation type="submission" date="2025-08" db="UniProtKB">
        <authorList>
            <consortium name="RefSeq"/>
        </authorList>
    </citation>
    <scope>IDENTIFICATION</scope>
    <source>
        <strain evidence="18">Nigerian</strain>
        <tissue evidence="18">Liver and blood</tissue>
    </source>
</reference>
<feature type="transmembrane region" description="Helical" evidence="15">
    <location>
        <begin position="25"/>
        <end position="50"/>
    </location>
</feature>
<dbReference type="InterPro" id="IPR017452">
    <property type="entry name" value="GPCR_Rhodpsn_7TM"/>
</dbReference>
<evidence type="ECO:0000256" key="5">
    <source>
        <dbReference type="ARBA" id="ARBA00022692"/>
    </source>
</evidence>
<keyword evidence="4 15" id="KW-0716">Sensory transduction</keyword>
<dbReference type="PRINTS" id="PR00237">
    <property type="entry name" value="GPCRRHODOPSN"/>
</dbReference>
<dbReference type="FunFam" id="1.20.1070.10:FF:000010">
    <property type="entry name" value="Olfactory receptor"/>
    <property type="match status" value="1"/>
</dbReference>
<dbReference type="InterPro" id="IPR050939">
    <property type="entry name" value="Olfactory_GPCR1"/>
</dbReference>
<evidence type="ECO:0000256" key="12">
    <source>
        <dbReference type="ARBA" id="ARBA00023180"/>
    </source>
</evidence>
<evidence type="ECO:0000256" key="7">
    <source>
        <dbReference type="ARBA" id="ARBA00022989"/>
    </source>
</evidence>
<keyword evidence="7 15" id="KW-1133">Transmembrane helix</keyword>
<feature type="domain" description="G-protein coupled receptors family 1 profile" evidence="16">
    <location>
        <begin position="41"/>
        <end position="290"/>
    </location>
</feature>
<dbReference type="InterPro" id="IPR000725">
    <property type="entry name" value="Olfact_rcpt"/>
</dbReference>
<keyword evidence="9 15" id="KW-0472">Membrane</keyword>
<dbReference type="RefSeq" id="XP_002932377.4">
    <property type="nucleotide sequence ID" value="XM_002932331.4"/>
</dbReference>
<keyword evidence="10" id="KW-1015">Disulfide bond</keyword>
<dbReference type="GO" id="GO:0005886">
    <property type="term" value="C:plasma membrane"/>
    <property type="evidence" value="ECO:0007669"/>
    <property type="project" value="UniProtKB-SubCell"/>
</dbReference>
<evidence type="ECO:0000256" key="11">
    <source>
        <dbReference type="ARBA" id="ARBA00023170"/>
    </source>
</evidence>
<feature type="transmembrane region" description="Helical" evidence="15">
    <location>
        <begin position="99"/>
        <end position="120"/>
    </location>
</feature>
<dbReference type="GO" id="GO:0004930">
    <property type="term" value="F:G protein-coupled receptor activity"/>
    <property type="evidence" value="ECO:0007669"/>
    <property type="project" value="UniProtKB-KW"/>
</dbReference>
<evidence type="ECO:0000313" key="19">
    <source>
        <dbReference type="Xenbase" id="XB-GENE-29077855"/>
    </source>
</evidence>
<feature type="transmembrane region" description="Helical" evidence="15">
    <location>
        <begin position="273"/>
        <end position="292"/>
    </location>
</feature>
<comment type="similarity">
    <text evidence="2 14">Belongs to the G-protein coupled receptor 1 family.</text>
</comment>
<evidence type="ECO:0000256" key="2">
    <source>
        <dbReference type="ARBA" id="ARBA00010663"/>
    </source>
</evidence>
<dbReference type="PANTHER" id="PTHR24242:SF393">
    <property type="entry name" value="OLFACTORY RECEPTOR"/>
    <property type="match status" value="1"/>
</dbReference>
<keyword evidence="11 14" id="KW-0675">Receptor</keyword>
<evidence type="ECO:0000259" key="16">
    <source>
        <dbReference type="PROSITE" id="PS50262"/>
    </source>
</evidence>
<dbReference type="Gene3D" id="1.20.1070.10">
    <property type="entry name" value="Rhodopsin 7-helix transmembrane proteins"/>
    <property type="match status" value="1"/>
</dbReference>
<keyword evidence="5 14" id="KW-0812">Transmembrane</keyword>
<evidence type="ECO:0000256" key="6">
    <source>
        <dbReference type="ARBA" id="ARBA00022725"/>
    </source>
</evidence>
<evidence type="ECO:0000256" key="13">
    <source>
        <dbReference type="ARBA" id="ARBA00023224"/>
    </source>
</evidence>
<evidence type="ECO:0000313" key="18">
    <source>
        <dbReference type="RefSeq" id="XP_002932377.4"/>
    </source>
</evidence>
<evidence type="ECO:0000256" key="14">
    <source>
        <dbReference type="RuleBase" id="RU000688"/>
    </source>
</evidence>
<dbReference type="FunFam" id="1.10.1220.70:FF:000001">
    <property type="entry name" value="Olfactory receptor"/>
    <property type="match status" value="1"/>
</dbReference>
<keyword evidence="6 15" id="KW-0552">Olfaction</keyword>
<protein>
    <recommendedName>
        <fullName evidence="15">Olfactory receptor</fullName>
    </recommendedName>
</protein>
<name>A0A8J0QLX0_XENTR</name>
<organism evidence="17 18">
    <name type="scientific">Xenopus tropicalis</name>
    <name type="common">Western clawed frog</name>
    <name type="synonym">Silurana tropicalis</name>
    <dbReference type="NCBI Taxonomy" id="8364"/>
    <lineage>
        <taxon>Eukaryota</taxon>
        <taxon>Metazoa</taxon>
        <taxon>Chordata</taxon>
        <taxon>Craniata</taxon>
        <taxon>Vertebrata</taxon>
        <taxon>Euteleostomi</taxon>
        <taxon>Amphibia</taxon>
        <taxon>Batrachia</taxon>
        <taxon>Anura</taxon>
        <taxon>Pipoidea</taxon>
        <taxon>Pipidae</taxon>
        <taxon>Xenopodinae</taxon>
        <taxon>Xenopus</taxon>
        <taxon>Silurana</taxon>
    </lineage>
</organism>
<keyword evidence="12" id="KW-0325">Glycoprotein</keyword>
<dbReference type="AlphaFoldDB" id="A0A8J0QLX0"/>
<dbReference type="SUPFAM" id="SSF81321">
    <property type="entry name" value="Family A G protein-coupled receptor-like"/>
    <property type="match status" value="1"/>
</dbReference>
<evidence type="ECO:0000256" key="4">
    <source>
        <dbReference type="ARBA" id="ARBA00022606"/>
    </source>
</evidence>
<gene>
    <name evidence="19" type="primary">or16n1</name>
    <name evidence="18" type="synonym">LOC100485521</name>
</gene>
<dbReference type="KEGG" id="xtr:100485521"/>
<dbReference type="InterPro" id="IPR000276">
    <property type="entry name" value="GPCR_Rhodpsn"/>
</dbReference>
<evidence type="ECO:0000313" key="17">
    <source>
        <dbReference type="Proteomes" id="UP000008143"/>
    </source>
</evidence>
<keyword evidence="13 14" id="KW-0807">Transducer</keyword>
<evidence type="ECO:0000256" key="15">
    <source>
        <dbReference type="RuleBase" id="RU363047"/>
    </source>
</evidence>
<accession>A0A8J0QLX0</accession>
<dbReference type="PRINTS" id="PR00245">
    <property type="entry name" value="OLFACTORYR"/>
</dbReference>
<evidence type="ECO:0000256" key="9">
    <source>
        <dbReference type="ARBA" id="ARBA00023136"/>
    </source>
</evidence>
<sequence length="308" mass="34461">MPRNNQTEITEILLLGFQNLQNLRILLFISILIIYIISLAGNIVIITLISTLRRLHTPMYTFLGLLSSSEIISTTNIVPNMLVVIAADGSVMPFTACLSQFYIFSALTNTECFLLTMMSYDRYLAICHPLRYNSIMNSKLCLQLIIWSWVLGFTITLIILVNLLSTGNFCGPNTINHFFCDLAPILKLSCSDMSLIEIQALLFSVPVIIIPFIFIVGSYIFIAFTIMKITSTTGRKKTFSTCSSHLATVCTYYGTLISVYLVPSTENSPNVKVVSFLYVIVTPLLNPIVYSLRNQDIRSAITKSILKS</sequence>
<dbReference type="OrthoDB" id="9444602at2759"/>
<dbReference type="OMA" id="LTNTECF"/>
<evidence type="ECO:0000256" key="8">
    <source>
        <dbReference type="ARBA" id="ARBA00023040"/>
    </source>
</evidence>
<dbReference type="PANTHER" id="PTHR24242">
    <property type="entry name" value="G-PROTEIN COUPLED RECEPTOR"/>
    <property type="match status" value="1"/>
</dbReference>
<dbReference type="Pfam" id="PF13853">
    <property type="entry name" value="7tm_4"/>
    <property type="match status" value="1"/>
</dbReference>
<proteinExistence type="inferred from homology"/>
<evidence type="ECO:0000256" key="1">
    <source>
        <dbReference type="ARBA" id="ARBA00004651"/>
    </source>
</evidence>
<keyword evidence="8 14" id="KW-0297">G-protein coupled receptor</keyword>
<evidence type="ECO:0000256" key="3">
    <source>
        <dbReference type="ARBA" id="ARBA00022475"/>
    </source>
</evidence>
<dbReference type="Xenbase" id="XB-GENE-29077855">
    <property type="gene designation" value="or16n1"/>
</dbReference>
<feature type="transmembrane region" description="Helical" evidence="15">
    <location>
        <begin position="201"/>
        <end position="226"/>
    </location>
</feature>
<dbReference type="PROSITE" id="PS00237">
    <property type="entry name" value="G_PROTEIN_RECEP_F1_1"/>
    <property type="match status" value="1"/>
</dbReference>
<dbReference type="Proteomes" id="UP000008143">
    <property type="component" value="Chromosome 3"/>
</dbReference>
<feature type="transmembrane region" description="Helical" evidence="15">
    <location>
        <begin position="238"/>
        <end position="261"/>
    </location>
</feature>
<dbReference type="PROSITE" id="PS50262">
    <property type="entry name" value="G_PROTEIN_RECEP_F1_2"/>
    <property type="match status" value="1"/>
</dbReference>
<evidence type="ECO:0000256" key="10">
    <source>
        <dbReference type="ARBA" id="ARBA00023157"/>
    </source>
</evidence>
<keyword evidence="17" id="KW-1185">Reference proteome</keyword>
<dbReference type="GO" id="GO:0004984">
    <property type="term" value="F:olfactory receptor activity"/>
    <property type="evidence" value="ECO:0007669"/>
    <property type="project" value="InterPro"/>
</dbReference>